<keyword evidence="3 4" id="KW-0732">Signal</keyword>
<proteinExistence type="inferred from homology"/>
<sequence length="413" mass="45505">MKHALAIGLVLLSSQAFAQTTLRVFVGGQQRPDVMKKIFAEYEKNNPGVKVELEVGGATSEAQQQYLSTVLNSGDKSIDIFLLDIVRVAQYAQSGWAEPLDAYIPNKNSLLKQYLPAYAAANTYNGRLYALPAFADAMFLYYRKDLLAKHRLLPPKTWEDMIRISKTIVEKEKNPNLRGFSYQAAPIEGTVCSFLVPFWGQGGNLSSTGQVNIDSPQGQKAMQFLVDLSKKENVAPNNSAEIKTDDTRRLFQSGNYVFAQLWAYGWNRFQEDADSAVKDKVGVVKLPAFAGSQSYSCLGGWEWAVSAFSANKKAAASLVQYLGGKEVSKTLAIEASNLPVFPALYRDADVLKVNPWFKDALPTVQAARQRPVSPRYPQISAAINTNVNAVIAGVRSVDQALKDMQDKLSSLLK</sequence>
<dbReference type="Pfam" id="PF01547">
    <property type="entry name" value="SBP_bac_1"/>
    <property type="match status" value="1"/>
</dbReference>
<evidence type="ECO:0000256" key="4">
    <source>
        <dbReference type="SAM" id="SignalP"/>
    </source>
</evidence>
<evidence type="ECO:0000313" key="5">
    <source>
        <dbReference type="EMBL" id="AFZ69336.1"/>
    </source>
</evidence>
<dbReference type="GO" id="GO:1901982">
    <property type="term" value="F:maltose binding"/>
    <property type="evidence" value="ECO:0007669"/>
    <property type="project" value="TreeGrafter"/>
</dbReference>
<dbReference type="CDD" id="cd14750">
    <property type="entry name" value="PBP2_TMBP"/>
    <property type="match status" value="1"/>
</dbReference>
<dbReference type="KEGG" id="dpd:Deipe_3927"/>
<keyword evidence="2" id="KW-0813">Transport</keyword>
<protein>
    <submittedName>
        <fullName evidence="5">ABC-type sugar transport system, periplasmic component</fullName>
    </submittedName>
</protein>
<feature type="signal peptide" evidence="4">
    <location>
        <begin position="1"/>
        <end position="18"/>
    </location>
</feature>
<dbReference type="HOGENOM" id="CLU_031285_9_1_0"/>
<dbReference type="EMBL" id="CP003383">
    <property type="protein sequence ID" value="AFZ69336.1"/>
    <property type="molecule type" value="Genomic_DNA"/>
</dbReference>
<dbReference type="PANTHER" id="PTHR30061">
    <property type="entry name" value="MALTOSE-BINDING PERIPLASMIC PROTEIN"/>
    <property type="match status" value="1"/>
</dbReference>
<gene>
    <name evidence="5" type="ordered locus">Deipe_3927</name>
</gene>
<name>L0A660_DEIPD</name>
<comment type="similarity">
    <text evidence="1">Belongs to the bacterial solute-binding protein 1 family.</text>
</comment>
<keyword evidence="6" id="KW-1185">Reference proteome</keyword>
<dbReference type="PANTHER" id="PTHR30061:SF50">
    <property type="entry name" value="MALTOSE_MALTODEXTRIN-BINDING PERIPLASMIC PROTEIN"/>
    <property type="match status" value="1"/>
</dbReference>
<evidence type="ECO:0000313" key="6">
    <source>
        <dbReference type="Proteomes" id="UP000010467"/>
    </source>
</evidence>
<evidence type="ECO:0000256" key="1">
    <source>
        <dbReference type="ARBA" id="ARBA00008520"/>
    </source>
</evidence>
<dbReference type="Proteomes" id="UP000010467">
    <property type="component" value="Plasmid pDEIPE01"/>
</dbReference>
<dbReference type="GO" id="GO:0015768">
    <property type="term" value="P:maltose transport"/>
    <property type="evidence" value="ECO:0007669"/>
    <property type="project" value="TreeGrafter"/>
</dbReference>
<dbReference type="SUPFAM" id="SSF53850">
    <property type="entry name" value="Periplasmic binding protein-like II"/>
    <property type="match status" value="1"/>
</dbReference>
<keyword evidence="5" id="KW-0762">Sugar transport</keyword>
<dbReference type="AlphaFoldDB" id="L0A660"/>
<accession>L0A660</accession>
<dbReference type="InterPro" id="IPR006059">
    <property type="entry name" value="SBP"/>
</dbReference>
<dbReference type="PATRIC" id="fig|937777.3.peg.3943"/>
<feature type="chain" id="PRO_5003939127" evidence="4">
    <location>
        <begin position="19"/>
        <end position="413"/>
    </location>
</feature>
<dbReference type="RefSeq" id="WP_015231238.1">
    <property type="nucleotide sequence ID" value="NC_019789.1"/>
</dbReference>
<evidence type="ECO:0000256" key="3">
    <source>
        <dbReference type="ARBA" id="ARBA00022729"/>
    </source>
</evidence>
<reference evidence="6" key="1">
    <citation type="submission" date="2012-03" db="EMBL/GenBank/DDBJ databases">
        <title>Complete sequence of plasmid 1 of Deinococcus peraridilitoris DSM 19664.</title>
        <authorList>
            <person name="Lucas S."/>
            <person name="Copeland A."/>
            <person name="Lapidus A."/>
            <person name="Glavina del Rio T."/>
            <person name="Dalin E."/>
            <person name="Tice H."/>
            <person name="Bruce D."/>
            <person name="Goodwin L."/>
            <person name="Pitluck S."/>
            <person name="Peters L."/>
            <person name="Mikhailova N."/>
            <person name="Lu M."/>
            <person name="Kyrpides N."/>
            <person name="Mavromatis K."/>
            <person name="Ivanova N."/>
            <person name="Brettin T."/>
            <person name="Detter J.C."/>
            <person name="Han C."/>
            <person name="Larimer F."/>
            <person name="Land M."/>
            <person name="Hauser L."/>
            <person name="Markowitz V."/>
            <person name="Cheng J.-F."/>
            <person name="Hugenholtz P."/>
            <person name="Woyke T."/>
            <person name="Wu D."/>
            <person name="Pukall R."/>
            <person name="Steenblock K."/>
            <person name="Brambilla E."/>
            <person name="Klenk H.-P."/>
            <person name="Eisen J.A."/>
        </authorList>
    </citation>
    <scope>NUCLEOTIDE SEQUENCE [LARGE SCALE GENOMIC DNA]</scope>
    <source>
        <strain evidence="6">DSM 19664 / LMG 22246 / CIP 109416 / KR-200</strain>
        <plasmid evidence="6">Plasmid pDEIPE01</plasmid>
    </source>
</reference>
<evidence type="ECO:0000256" key="2">
    <source>
        <dbReference type="ARBA" id="ARBA00022448"/>
    </source>
</evidence>
<keyword evidence="5" id="KW-0614">Plasmid</keyword>
<geneLocation type="plasmid" evidence="5 6">
    <name>pDEIPE01</name>
</geneLocation>
<dbReference type="Gene3D" id="3.40.190.10">
    <property type="entry name" value="Periplasmic binding protein-like II"/>
    <property type="match status" value="2"/>
</dbReference>
<dbReference type="GO" id="GO:0042956">
    <property type="term" value="P:maltodextrin transmembrane transport"/>
    <property type="evidence" value="ECO:0007669"/>
    <property type="project" value="TreeGrafter"/>
</dbReference>
<dbReference type="GO" id="GO:0055052">
    <property type="term" value="C:ATP-binding cassette (ABC) transporter complex, substrate-binding subunit-containing"/>
    <property type="evidence" value="ECO:0007669"/>
    <property type="project" value="TreeGrafter"/>
</dbReference>
<dbReference type="OrthoDB" id="9808332at2"/>
<organism evidence="5 6">
    <name type="scientific">Deinococcus peraridilitoris (strain DSM 19664 / LMG 22246 / CIP 109416 / KR-200)</name>
    <dbReference type="NCBI Taxonomy" id="937777"/>
    <lineage>
        <taxon>Bacteria</taxon>
        <taxon>Thermotogati</taxon>
        <taxon>Deinococcota</taxon>
        <taxon>Deinococci</taxon>
        <taxon>Deinococcales</taxon>
        <taxon>Deinococcaceae</taxon>
        <taxon>Deinococcus</taxon>
    </lineage>
</organism>